<feature type="domain" description="IPTL-CTERM protein sorting" evidence="3">
    <location>
        <begin position="816"/>
        <end position="838"/>
    </location>
</feature>
<dbReference type="Proteomes" id="UP001236657">
    <property type="component" value="Chromosome"/>
</dbReference>
<dbReference type="Gene3D" id="4.10.1080.10">
    <property type="entry name" value="TSP type-3 repeat"/>
    <property type="match status" value="1"/>
</dbReference>
<keyword evidence="5" id="KW-1185">Reference proteome</keyword>
<dbReference type="SUPFAM" id="SSF103647">
    <property type="entry name" value="TSP type-3 repeat"/>
    <property type="match status" value="1"/>
</dbReference>
<dbReference type="Gene3D" id="2.60.40.3440">
    <property type="match status" value="5"/>
</dbReference>
<feature type="compositionally biased region" description="Polar residues" evidence="1">
    <location>
        <begin position="692"/>
        <end position="701"/>
    </location>
</feature>
<accession>A0ABY9MSW4</accession>
<dbReference type="PANTHER" id="PTHR34720:SF9">
    <property type="entry name" value="BLR4714 PROTEIN"/>
    <property type="match status" value="1"/>
</dbReference>
<dbReference type="NCBIfam" id="TIGR04174">
    <property type="entry name" value="IPTL_CTERM"/>
    <property type="match status" value="1"/>
</dbReference>
<dbReference type="NCBIfam" id="NF012211">
    <property type="entry name" value="tand_rpt_95"/>
    <property type="match status" value="5"/>
</dbReference>
<dbReference type="Pfam" id="PF17963">
    <property type="entry name" value="Big_9"/>
    <property type="match status" value="5"/>
</dbReference>
<dbReference type="RefSeq" id="WP_308896639.1">
    <property type="nucleotide sequence ID" value="NZ_CP133218.1"/>
</dbReference>
<dbReference type="EMBL" id="CP133218">
    <property type="protein sequence ID" value="WML91737.1"/>
    <property type="molecule type" value="Genomic_DNA"/>
</dbReference>
<dbReference type="PANTHER" id="PTHR34720">
    <property type="entry name" value="MICROCYSTIN DEPENDENT PROTEIN"/>
    <property type="match status" value="1"/>
</dbReference>
<evidence type="ECO:0000259" key="3">
    <source>
        <dbReference type="Pfam" id="PF18203"/>
    </source>
</evidence>
<evidence type="ECO:0000256" key="1">
    <source>
        <dbReference type="SAM" id="MobiDB-lite"/>
    </source>
</evidence>
<dbReference type="InterPro" id="IPR028974">
    <property type="entry name" value="TSP_type-3_rpt"/>
</dbReference>
<organism evidence="4 5">
    <name type="scientific">Thiothrix lacustris</name>
    <dbReference type="NCBI Taxonomy" id="525917"/>
    <lineage>
        <taxon>Bacteria</taxon>
        <taxon>Pseudomonadati</taxon>
        <taxon>Pseudomonadota</taxon>
        <taxon>Gammaproteobacteria</taxon>
        <taxon>Thiotrichales</taxon>
        <taxon>Thiotrichaceae</taxon>
        <taxon>Thiothrix</taxon>
    </lineage>
</organism>
<evidence type="ECO:0000313" key="5">
    <source>
        <dbReference type="Proteomes" id="UP001236657"/>
    </source>
</evidence>
<feature type="region of interest" description="Disordered" evidence="1">
    <location>
        <begin position="667"/>
        <end position="800"/>
    </location>
</feature>
<dbReference type="Pfam" id="PF18203">
    <property type="entry name" value="IPTL-CTERM"/>
    <property type="match status" value="1"/>
</dbReference>
<proteinExistence type="predicted"/>
<gene>
    <name evidence="4" type="ORF">RCF98_05215</name>
</gene>
<feature type="signal peptide" evidence="2">
    <location>
        <begin position="1"/>
        <end position="27"/>
    </location>
</feature>
<keyword evidence="2" id="KW-0732">Signal</keyword>
<feature type="compositionally biased region" description="Acidic residues" evidence="1">
    <location>
        <begin position="785"/>
        <end position="794"/>
    </location>
</feature>
<sequence>MKKSIRQAVSRGLALLVLLPAAHTVFAVTGGVEYRVAWDQTDSRYHVYMRPTTTPIRDVSMTAQVTLRVPHAIDKDMFVVTDLNVKPGTSWSSDSPVSGPIEDKTVDYISFSYNIQSASAFAFKAGVEQEVFSFKNSGPCLGSVTLMNNDTDPFNQPPDAPNNSAGTNPGNYFSNSGWGEANDNDYSGNYGAEADCRVITTTNTAPVATDDSTSTTTKVPITIDVLANDTDADNDALSIASFTQGSKGVVTQSGETLIYTPNADTTGSDTFTYTATDSAGHEATATVTVTVTADTQTVTLAANADTFLIDGNNASSVLDVLLNDTLPAEETVTLTISEPPMHGTATISDQKIVYTQSVGYSGSDTLKYRITDKNGNTAEASIELTVKAATTSGNTAPVATDDSTSTTTKVPITIDVLANDTDADNDALSIASFTQGSKGVVTQSGETLIYTPNADTTGSDTFTYTATDSAGHEATATVTVNITADPQAVTLTANADTFLIDGNNTSSVLDVLLNDTLPAEETVTLTISEPPIHGTATISDQKIVYTQSVGYSGSDTLKYRITDKNGNTAEASIELTVQAANTAPVATDDSTSTTTKVPITIDVLANDTDADNDALSIASFTQGSKGVVTQSGETLIYTPNANTTGSDTFTYTATDSAGHEATATVTVTVIADPEPTAKDTDGDGLTDAEETTLGTNLNNPDSDGDGVNDKEEVGSNINQPKNTDGDGKIDPLDADDDGDGLLTRKENYAGTPQTTDTDKDGIPDYLDKDDDNDGIPTAAEHPDDNADGAPEDALDSNKNGIPDYLDATQASLTSIAVPTLTQWAQVLLSLLLGIVALRKHIRLNK</sequence>
<name>A0ABY9MSW4_9GAMM</name>
<protein>
    <submittedName>
        <fullName evidence="4">IPTL-CTERM sorting domain-containing protein</fullName>
    </submittedName>
</protein>
<reference evidence="4 5" key="1">
    <citation type="submission" date="2023-08" db="EMBL/GenBank/DDBJ databases">
        <title>New molecular markers tilS and rpoB for phylogenetic and monitoring studies of the genus Thiothrix biodiversity.</title>
        <authorList>
            <person name="Ravin N.V."/>
            <person name="Smolyakov D."/>
            <person name="Markov N.D."/>
            <person name="Beletsky A.V."/>
            <person name="Mardanov A.V."/>
            <person name="Rudenko T.S."/>
            <person name="Grabovich M.Y."/>
        </authorList>
    </citation>
    <scope>NUCLEOTIDE SEQUENCE [LARGE SCALE GENOMIC DNA]</scope>
    <source>
        <strain evidence="4 5">MK1</strain>
    </source>
</reference>
<feature type="chain" id="PRO_5046723420" evidence="2">
    <location>
        <begin position="28"/>
        <end position="845"/>
    </location>
</feature>
<evidence type="ECO:0000313" key="4">
    <source>
        <dbReference type="EMBL" id="WML91737.1"/>
    </source>
</evidence>
<evidence type="ECO:0000256" key="2">
    <source>
        <dbReference type="SAM" id="SignalP"/>
    </source>
</evidence>
<dbReference type="InterPro" id="IPR026442">
    <property type="entry name" value="IPTL_CTERM"/>
</dbReference>
<feature type="compositionally biased region" description="Basic and acidic residues" evidence="1">
    <location>
        <begin position="756"/>
        <end position="766"/>
    </location>
</feature>
<feature type="region of interest" description="Disordered" evidence="1">
    <location>
        <begin position="150"/>
        <end position="169"/>
    </location>
</feature>